<organism evidence="1 2">
    <name type="scientific">Vibrio algivorus</name>
    <dbReference type="NCBI Taxonomy" id="1667024"/>
    <lineage>
        <taxon>Bacteria</taxon>
        <taxon>Pseudomonadati</taxon>
        <taxon>Pseudomonadota</taxon>
        <taxon>Gammaproteobacteria</taxon>
        <taxon>Vibrionales</taxon>
        <taxon>Vibrionaceae</taxon>
        <taxon>Vibrio</taxon>
    </lineage>
</organism>
<sequence length="56" mass="6268">MWLSLYFSSLNDVMDEHKVIYSASPYGMPVVVHHIDANKQAGAKVDLLVKSETFNA</sequence>
<accession>A0ABQ6ENG8</accession>
<dbReference type="EMBL" id="BSPV01000003">
    <property type="protein sequence ID" value="GLT14082.1"/>
    <property type="molecule type" value="Genomic_DNA"/>
</dbReference>
<protein>
    <recommendedName>
        <fullName evidence="3">HNH endonuclease</fullName>
    </recommendedName>
</protein>
<comment type="caution">
    <text evidence="1">The sequence shown here is derived from an EMBL/GenBank/DDBJ whole genome shotgun (WGS) entry which is preliminary data.</text>
</comment>
<keyword evidence="2" id="KW-1185">Reference proteome</keyword>
<evidence type="ECO:0000313" key="2">
    <source>
        <dbReference type="Proteomes" id="UP001157156"/>
    </source>
</evidence>
<evidence type="ECO:0000313" key="1">
    <source>
        <dbReference type="EMBL" id="GLT14082.1"/>
    </source>
</evidence>
<gene>
    <name evidence="1" type="ORF">GCM10007931_10560</name>
</gene>
<dbReference type="Proteomes" id="UP001157156">
    <property type="component" value="Unassembled WGS sequence"/>
</dbReference>
<dbReference type="RefSeq" id="WP_160117517.1">
    <property type="nucleotide sequence ID" value="NZ_BSPV01000003.1"/>
</dbReference>
<evidence type="ECO:0008006" key="3">
    <source>
        <dbReference type="Google" id="ProtNLM"/>
    </source>
</evidence>
<proteinExistence type="predicted"/>
<name>A0ABQ6ENG8_9VIBR</name>
<reference evidence="2" key="1">
    <citation type="journal article" date="2019" name="Int. J. Syst. Evol. Microbiol.">
        <title>The Global Catalogue of Microorganisms (GCM) 10K type strain sequencing project: providing services to taxonomists for standard genome sequencing and annotation.</title>
        <authorList>
            <consortium name="The Broad Institute Genomics Platform"/>
            <consortium name="The Broad Institute Genome Sequencing Center for Infectious Disease"/>
            <person name="Wu L."/>
            <person name="Ma J."/>
        </authorList>
    </citation>
    <scope>NUCLEOTIDE SEQUENCE [LARGE SCALE GENOMIC DNA]</scope>
    <source>
        <strain evidence="2">NBRC 111146</strain>
    </source>
</reference>